<dbReference type="SUPFAM" id="SSF54695">
    <property type="entry name" value="POZ domain"/>
    <property type="match status" value="1"/>
</dbReference>
<dbReference type="EMBL" id="JAQQWP010000007">
    <property type="protein sequence ID" value="KAK8109571.1"/>
    <property type="molecule type" value="Genomic_DNA"/>
</dbReference>
<accession>A0AAW0QU84</accession>
<feature type="domain" description="BTB" evidence="1">
    <location>
        <begin position="31"/>
        <end position="93"/>
    </location>
</feature>
<dbReference type="SMART" id="SM00225">
    <property type="entry name" value="BTB"/>
    <property type="match status" value="1"/>
</dbReference>
<dbReference type="PROSITE" id="PS50097">
    <property type="entry name" value="BTB"/>
    <property type="match status" value="1"/>
</dbReference>
<proteinExistence type="predicted"/>
<dbReference type="Gene3D" id="3.30.710.10">
    <property type="entry name" value="Potassium Channel Kv1.1, Chain A"/>
    <property type="match status" value="1"/>
</dbReference>
<dbReference type="Pfam" id="PF00651">
    <property type="entry name" value="BTB"/>
    <property type="match status" value="1"/>
</dbReference>
<keyword evidence="3" id="KW-1185">Reference proteome</keyword>
<dbReference type="Proteomes" id="UP001392437">
    <property type="component" value="Unassembled WGS sequence"/>
</dbReference>
<sequence length="294" mass="33052">MPAQDEVLISKRTWQMMQCGNEELFNNGLLSDAKVTANGETWRVHKSIICSRSEFFRKTFMGPSGESLTNEITIEGQSSMAVKHILRYLYTGEKVNSGYEFVDVREAVDLFVAATYFGIEQVKDDGISAVEESFERLARMAYDSCNEGPYLWDADVGDVFYAVRLAYASGSNHEALRGPLEEFLASKNFLLTKDDRFMREVENIPRFACALVKLMGSPHHERAMSICSKTTPKCRECKLVKANLTETALFACPWDDSYDEERVLVGTCDECLENQESMTSTESVSSTESSESKA</sequence>
<evidence type="ECO:0000259" key="1">
    <source>
        <dbReference type="PROSITE" id="PS50097"/>
    </source>
</evidence>
<dbReference type="CDD" id="cd18186">
    <property type="entry name" value="BTB_POZ_ZBTB_KLHL-like"/>
    <property type="match status" value="1"/>
</dbReference>
<evidence type="ECO:0000313" key="3">
    <source>
        <dbReference type="Proteomes" id="UP001392437"/>
    </source>
</evidence>
<dbReference type="InterPro" id="IPR000210">
    <property type="entry name" value="BTB/POZ_dom"/>
</dbReference>
<organism evidence="2 3">
    <name type="scientific">Apiospora kogelbergensis</name>
    <dbReference type="NCBI Taxonomy" id="1337665"/>
    <lineage>
        <taxon>Eukaryota</taxon>
        <taxon>Fungi</taxon>
        <taxon>Dikarya</taxon>
        <taxon>Ascomycota</taxon>
        <taxon>Pezizomycotina</taxon>
        <taxon>Sordariomycetes</taxon>
        <taxon>Xylariomycetidae</taxon>
        <taxon>Amphisphaeriales</taxon>
        <taxon>Apiosporaceae</taxon>
        <taxon>Apiospora</taxon>
    </lineage>
</organism>
<evidence type="ECO:0000313" key="2">
    <source>
        <dbReference type="EMBL" id="KAK8109571.1"/>
    </source>
</evidence>
<dbReference type="InterPro" id="IPR011333">
    <property type="entry name" value="SKP1/BTB/POZ_sf"/>
</dbReference>
<comment type="caution">
    <text evidence="2">The sequence shown here is derived from an EMBL/GenBank/DDBJ whole genome shotgun (WGS) entry which is preliminary data.</text>
</comment>
<protein>
    <recommendedName>
        <fullName evidence="1">BTB domain-containing protein</fullName>
    </recommendedName>
</protein>
<name>A0AAW0QU84_9PEZI</name>
<gene>
    <name evidence="2" type="ORF">PG999_007708</name>
</gene>
<dbReference type="PANTHER" id="PTHR24413">
    <property type="entry name" value="SPECKLE-TYPE POZ PROTEIN"/>
    <property type="match status" value="1"/>
</dbReference>
<dbReference type="AlphaFoldDB" id="A0AAW0QU84"/>
<reference evidence="2 3" key="1">
    <citation type="submission" date="2023-01" db="EMBL/GenBank/DDBJ databases">
        <title>Analysis of 21 Apiospora genomes using comparative genomics revels a genus with tremendous synthesis potential of carbohydrate active enzymes and secondary metabolites.</title>
        <authorList>
            <person name="Sorensen T."/>
        </authorList>
    </citation>
    <scope>NUCLEOTIDE SEQUENCE [LARGE SCALE GENOMIC DNA]</scope>
    <source>
        <strain evidence="2 3">CBS 117206</strain>
    </source>
</reference>